<dbReference type="EMBL" id="CP035232">
    <property type="protein sequence ID" value="QAT64349.1"/>
    <property type="molecule type" value="Genomic_DNA"/>
</dbReference>
<feature type="transmembrane region" description="Helical" evidence="1">
    <location>
        <begin position="108"/>
        <end position="126"/>
    </location>
</feature>
<proteinExistence type="predicted"/>
<protein>
    <submittedName>
        <fullName evidence="2">HXXEE domain-containing protein</fullName>
    </submittedName>
</protein>
<evidence type="ECO:0000256" key="1">
    <source>
        <dbReference type="SAM" id="Phobius"/>
    </source>
</evidence>
<sequence>MDKMQLIAWLLPTLFILHDFEEMVMVEAWGKRYQSKLNQLKRAPFGHSTTASFVCAVLEEFILAVVVTIASIYCNQYIVWFGFFFAFTVHFLVHIVLWLTFKHYVPGILTAILMLPFCCYLLIVAAEIETFSFSSMVLSGIAGMLITFLNLMFLHKKMGLIQKKLETYARI</sequence>
<gene>
    <name evidence="2" type="ORF">EQZ20_05130</name>
</gene>
<keyword evidence="1" id="KW-0472">Membrane</keyword>
<feature type="transmembrane region" description="Helical" evidence="1">
    <location>
        <begin position="132"/>
        <end position="154"/>
    </location>
</feature>
<dbReference type="Proteomes" id="UP000288675">
    <property type="component" value="Chromosome"/>
</dbReference>
<reference evidence="2 3" key="1">
    <citation type="submission" date="2019-01" db="EMBL/GenBank/DDBJ databases">
        <title>Genome sequence of Bacillus glycinifermentans SRCM103574.</title>
        <authorList>
            <person name="Kong H.-J."/>
            <person name="Jeong S.-Y."/>
            <person name="Jeong D.-Y."/>
        </authorList>
    </citation>
    <scope>NUCLEOTIDE SEQUENCE [LARGE SCALE GENOMIC DNA]</scope>
    <source>
        <strain evidence="2 3">SRCM103574</strain>
    </source>
</reference>
<organism evidence="2 3">
    <name type="scientific">Bacillus glycinifermentans</name>
    <dbReference type="NCBI Taxonomy" id="1664069"/>
    <lineage>
        <taxon>Bacteria</taxon>
        <taxon>Bacillati</taxon>
        <taxon>Bacillota</taxon>
        <taxon>Bacilli</taxon>
        <taxon>Bacillales</taxon>
        <taxon>Bacillaceae</taxon>
        <taxon>Bacillus</taxon>
    </lineage>
</organism>
<feature type="transmembrane region" description="Helical" evidence="1">
    <location>
        <begin position="51"/>
        <end position="72"/>
    </location>
</feature>
<dbReference type="RefSeq" id="WP_046132959.1">
    <property type="nucleotide sequence ID" value="NZ_CP035232.1"/>
</dbReference>
<evidence type="ECO:0000313" key="2">
    <source>
        <dbReference type="EMBL" id="QAT64349.1"/>
    </source>
</evidence>
<dbReference type="AlphaFoldDB" id="A0AAJ4D1G4"/>
<keyword evidence="1" id="KW-1133">Transmembrane helix</keyword>
<accession>A0AAJ4D1G4</accession>
<dbReference type="GeneID" id="82852063"/>
<dbReference type="KEGG" id="bgy:BGLY_0953"/>
<dbReference type="Pfam" id="PF13787">
    <property type="entry name" value="HXXEE"/>
    <property type="match status" value="1"/>
</dbReference>
<name>A0AAJ4D1G4_9BACI</name>
<keyword evidence="1" id="KW-0812">Transmembrane</keyword>
<evidence type="ECO:0000313" key="3">
    <source>
        <dbReference type="Proteomes" id="UP000288675"/>
    </source>
</evidence>
<dbReference type="InterPro" id="IPR025671">
    <property type="entry name" value="HXXEE"/>
</dbReference>
<feature type="transmembrane region" description="Helical" evidence="1">
    <location>
        <begin position="78"/>
        <end position="101"/>
    </location>
</feature>